<dbReference type="PROSITE" id="PS50926">
    <property type="entry name" value="TRAM"/>
    <property type="match status" value="1"/>
</dbReference>
<keyword evidence="7 11" id="KW-0479">Metal-binding</keyword>
<dbReference type="HAMAP" id="MF_01864">
    <property type="entry name" value="tRNA_metthiotr_MiaB"/>
    <property type="match status" value="1"/>
</dbReference>
<dbReference type="PROSITE" id="PS01278">
    <property type="entry name" value="MTTASE_RADICAL"/>
    <property type="match status" value="1"/>
</dbReference>
<feature type="domain" description="MTTase N-terminal" evidence="13">
    <location>
        <begin position="3"/>
        <end position="118"/>
    </location>
</feature>
<evidence type="ECO:0000256" key="11">
    <source>
        <dbReference type="HAMAP-Rule" id="MF_01864"/>
    </source>
</evidence>
<dbReference type="PROSITE" id="PS51449">
    <property type="entry name" value="MTTASE_N"/>
    <property type="match status" value="1"/>
</dbReference>
<comment type="subcellular location">
    <subcellularLocation>
        <location evidence="11">Cytoplasm</location>
    </subcellularLocation>
</comment>
<dbReference type="Pfam" id="PF04055">
    <property type="entry name" value="Radical_SAM"/>
    <property type="match status" value="1"/>
</dbReference>
<feature type="binding site" evidence="11">
    <location>
        <position position="162"/>
    </location>
    <ligand>
        <name>[4Fe-4S] cluster</name>
        <dbReference type="ChEBI" id="CHEBI:49883"/>
        <label>2</label>
        <note>4Fe-4S-S-AdoMet</note>
    </ligand>
</feature>
<dbReference type="Gene3D" id="3.80.30.20">
    <property type="entry name" value="tm_1862 like domain"/>
    <property type="match status" value="1"/>
</dbReference>
<dbReference type="NCBIfam" id="TIGR01574">
    <property type="entry name" value="miaB-methiolase"/>
    <property type="match status" value="1"/>
</dbReference>
<comment type="cofactor">
    <cofactor evidence="11">
        <name>[4Fe-4S] cluster</name>
        <dbReference type="ChEBI" id="CHEBI:49883"/>
    </cofactor>
    <text evidence="11">Binds 2 [4Fe-4S] clusters. One cluster is coordinated with 3 cysteines and an exchangeable S-adenosyl-L-methionine.</text>
</comment>
<dbReference type="EMBL" id="BAAAEW010000047">
    <property type="protein sequence ID" value="GAA0768082.1"/>
    <property type="molecule type" value="Genomic_DNA"/>
</dbReference>
<dbReference type="InterPro" id="IPR058240">
    <property type="entry name" value="rSAM_sf"/>
</dbReference>
<evidence type="ECO:0000259" key="14">
    <source>
        <dbReference type="PROSITE" id="PS51918"/>
    </source>
</evidence>
<dbReference type="RefSeq" id="WP_141290271.1">
    <property type="nucleotide sequence ID" value="NZ_BAAAEW010000047.1"/>
</dbReference>
<keyword evidence="6 11" id="KW-0819">tRNA processing</keyword>
<evidence type="ECO:0000256" key="8">
    <source>
        <dbReference type="ARBA" id="ARBA00023004"/>
    </source>
</evidence>
<dbReference type="InterPro" id="IPR038135">
    <property type="entry name" value="Methylthiotransferase_N_sf"/>
</dbReference>
<organism evidence="15 16">
    <name type="scientific">Ideonella azotifigens</name>
    <dbReference type="NCBI Taxonomy" id="513160"/>
    <lineage>
        <taxon>Bacteria</taxon>
        <taxon>Pseudomonadati</taxon>
        <taxon>Pseudomonadota</taxon>
        <taxon>Betaproteobacteria</taxon>
        <taxon>Burkholderiales</taxon>
        <taxon>Sphaerotilaceae</taxon>
        <taxon>Ideonella</taxon>
    </lineage>
</organism>
<keyword evidence="9 11" id="KW-0411">Iron-sulfur</keyword>
<dbReference type="InterPro" id="IPR007197">
    <property type="entry name" value="rSAM"/>
</dbReference>
<dbReference type="Proteomes" id="UP001500279">
    <property type="component" value="Unassembled WGS sequence"/>
</dbReference>
<evidence type="ECO:0000313" key="16">
    <source>
        <dbReference type="Proteomes" id="UP001500279"/>
    </source>
</evidence>
<comment type="function">
    <text evidence="1 11">Catalyzes the methylthiolation of N6-(dimethylallyl)adenosine (i(6)A), leading to the formation of 2-methylthio-N6-(dimethylallyl)adenosine (ms(2)i(6)A) at position 37 in tRNAs that read codons beginning with uridine.</text>
</comment>
<comment type="catalytic activity">
    <reaction evidence="11">
        <text>N(6)-dimethylallyladenosine(37) in tRNA + (sulfur carrier)-SH + AH2 + 2 S-adenosyl-L-methionine = 2-methylsulfanyl-N(6)-dimethylallyladenosine(37) in tRNA + (sulfur carrier)-H + 5'-deoxyadenosine + L-methionine + A + S-adenosyl-L-homocysteine + 2 H(+)</text>
        <dbReference type="Rhea" id="RHEA:37067"/>
        <dbReference type="Rhea" id="RHEA-COMP:10375"/>
        <dbReference type="Rhea" id="RHEA-COMP:10376"/>
        <dbReference type="Rhea" id="RHEA-COMP:14737"/>
        <dbReference type="Rhea" id="RHEA-COMP:14739"/>
        <dbReference type="ChEBI" id="CHEBI:13193"/>
        <dbReference type="ChEBI" id="CHEBI:15378"/>
        <dbReference type="ChEBI" id="CHEBI:17319"/>
        <dbReference type="ChEBI" id="CHEBI:17499"/>
        <dbReference type="ChEBI" id="CHEBI:29917"/>
        <dbReference type="ChEBI" id="CHEBI:57844"/>
        <dbReference type="ChEBI" id="CHEBI:57856"/>
        <dbReference type="ChEBI" id="CHEBI:59789"/>
        <dbReference type="ChEBI" id="CHEBI:64428"/>
        <dbReference type="ChEBI" id="CHEBI:74415"/>
        <dbReference type="ChEBI" id="CHEBI:74417"/>
        <dbReference type="EC" id="2.8.4.3"/>
    </reaction>
</comment>
<proteinExistence type="inferred from homology"/>
<dbReference type="SFLD" id="SFLDG01061">
    <property type="entry name" value="methylthiotransferase"/>
    <property type="match status" value="1"/>
</dbReference>
<dbReference type="SUPFAM" id="SSF102114">
    <property type="entry name" value="Radical SAM enzymes"/>
    <property type="match status" value="1"/>
</dbReference>
<feature type="binding site" evidence="11">
    <location>
        <position position="81"/>
    </location>
    <ligand>
        <name>[4Fe-4S] cluster</name>
        <dbReference type="ChEBI" id="CHEBI:49883"/>
        <label>1</label>
    </ligand>
</feature>
<dbReference type="Gene3D" id="3.40.50.12160">
    <property type="entry name" value="Methylthiotransferase, N-terminal domain"/>
    <property type="match status" value="1"/>
</dbReference>
<keyword evidence="16" id="KW-1185">Reference proteome</keyword>
<keyword evidence="4 11" id="KW-0808">Transferase</keyword>
<dbReference type="SFLD" id="SFLDG01082">
    <property type="entry name" value="B12-binding_domain_containing"/>
    <property type="match status" value="1"/>
</dbReference>
<feature type="binding site" evidence="11">
    <location>
        <position position="159"/>
    </location>
    <ligand>
        <name>[4Fe-4S] cluster</name>
        <dbReference type="ChEBI" id="CHEBI:49883"/>
        <label>2</label>
        <note>4Fe-4S-S-AdoMet</note>
    </ligand>
</feature>
<evidence type="ECO:0000256" key="4">
    <source>
        <dbReference type="ARBA" id="ARBA00022679"/>
    </source>
</evidence>
<dbReference type="SFLD" id="SFLDS00029">
    <property type="entry name" value="Radical_SAM"/>
    <property type="match status" value="1"/>
</dbReference>
<dbReference type="SFLD" id="SFLDF00273">
    <property type="entry name" value="(dimethylallyl)adenosine_tRNA"/>
    <property type="match status" value="1"/>
</dbReference>
<dbReference type="InterPro" id="IPR013848">
    <property type="entry name" value="Methylthiotransferase_N"/>
</dbReference>
<feature type="binding site" evidence="11">
    <location>
        <position position="155"/>
    </location>
    <ligand>
        <name>[4Fe-4S] cluster</name>
        <dbReference type="ChEBI" id="CHEBI:49883"/>
        <label>2</label>
        <note>4Fe-4S-S-AdoMet</note>
    </ligand>
</feature>
<evidence type="ECO:0000256" key="7">
    <source>
        <dbReference type="ARBA" id="ARBA00022723"/>
    </source>
</evidence>
<comment type="similarity">
    <text evidence="11">Belongs to the methylthiotransferase family. MiaB subfamily.</text>
</comment>
<feature type="domain" description="Radical SAM core" evidence="14">
    <location>
        <begin position="141"/>
        <end position="374"/>
    </location>
</feature>
<feature type="binding site" evidence="11">
    <location>
        <position position="12"/>
    </location>
    <ligand>
        <name>[4Fe-4S] cluster</name>
        <dbReference type="ChEBI" id="CHEBI:49883"/>
        <label>1</label>
    </ligand>
</feature>
<name>A0ABN1KIR7_9BURK</name>
<gene>
    <name evidence="11 15" type="primary">miaB</name>
    <name evidence="15" type="ORF">GCM10009107_57590</name>
</gene>
<keyword evidence="2 11" id="KW-0004">4Fe-4S</keyword>
<dbReference type="SMART" id="SM00729">
    <property type="entry name" value="Elp3"/>
    <property type="match status" value="1"/>
</dbReference>
<dbReference type="InterPro" id="IPR020612">
    <property type="entry name" value="Methylthiotransferase_CS"/>
</dbReference>
<feature type="binding site" evidence="11">
    <location>
        <position position="49"/>
    </location>
    <ligand>
        <name>[4Fe-4S] cluster</name>
        <dbReference type="ChEBI" id="CHEBI:49883"/>
        <label>1</label>
    </ligand>
</feature>
<protein>
    <recommendedName>
        <fullName evidence="10 11">tRNA-2-methylthio-N(6)-dimethylallyladenosine synthase</fullName>
        <ecNumber evidence="10 11">2.8.4.3</ecNumber>
    </recommendedName>
    <alternativeName>
        <fullName evidence="11">(Dimethylallyl)adenosine tRNA methylthiotransferase MiaB</fullName>
    </alternativeName>
    <alternativeName>
        <fullName evidence="11">tRNA-i(6)A37 methylthiotransferase</fullName>
    </alternativeName>
</protein>
<sequence length="446" mass="49589">MTKKVFIRTFGCQMNEYDSDKMADVLRAADGYEPTQDVEEADLVLFNTCSIREKAAEKVFSDLGRVKHLKEKGVLIGVGGCVASQEGAAIIDRAPYVDLVFGPQTLHRLPQMIAQQKAQKRSQVDISFPEIEKFDHLPPARVDGATAFVSIMEGCSKYCTYCVVPYTRGEEVSRPFEDVLTEIAGLADQGVKEVTLLGQNVNGYRGTMGGTSEIADFALLLEYVGEIPGIARIRYTTSHPNEFSQRLIDVYAKVPQLVNHLHLPVQHGSDRILSAMKRGYTSLEYKSVIRRLRLVRPDIQLSTDFIVGFPGETEEDHAKSMKLIDDIGFDASFSFIFSARPGTPAAALHDDTPHEVKLARLQALQARLEDNVRRYSLAMQDTVQRILVEGRSRKSAAELMGRTECNRIVNFPGTPRLIGQLIDVRITQAMPHSLRAEVVTQDSVTA</sequence>
<evidence type="ECO:0000256" key="2">
    <source>
        <dbReference type="ARBA" id="ARBA00022485"/>
    </source>
</evidence>
<dbReference type="Pfam" id="PF00919">
    <property type="entry name" value="UPF0004"/>
    <property type="match status" value="1"/>
</dbReference>
<comment type="caution">
    <text evidence="15">The sequence shown here is derived from an EMBL/GenBank/DDBJ whole genome shotgun (WGS) entry which is preliminary data.</text>
</comment>
<evidence type="ECO:0000256" key="5">
    <source>
        <dbReference type="ARBA" id="ARBA00022691"/>
    </source>
</evidence>
<feature type="domain" description="TRAM" evidence="12">
    <location>
        <begin position="377"/>
        <end position="440"/>
    </location>
</feature>
<comment type="subunit">
    <text evidence="11">Monomer.</text>
</comment>
<keyword evidence="8 11" id="KW-0408">Iron</keyword>
<accession>A0ABN1KIR7</accession>
<dbReference type="PANTHER" id="PTHR43020:SF2">
    <property type="entry name" value="MITOCHONDRIAL TRNA METHYLTHIOTRANSFERASE CDK5RAP1"/>
    <property type="match status" value="1"/>
</dbReference>
<evidence type="ECO:0000313" key="15">
    <source>
        <dbReference type="EMBL" id="GAA0768082.1"/>
    </source>
</evidence>
<dbReference type="InterPro" id="IPR023404">
    <property type="entry name" value="rSAM_horseshoe"/>
</dbReference>
<keyword evidence="3 11" id="KW-0963">Cytoplasm</keyword>
<dbReference type="InterPro" id="IPR006638">
    <property type="entry name" value="Elp3/MiaA/NifB-like_rSAM"/>
</dbReference>
<evidence type="ECO:0000259" key="12">
    <source>
        <dbReference type="PROSITE" id="PS50926"/>
    </source>
</evidence>
<dbReference type="PROSITE" id="PS51918">
    <property type="entry name" value="RADICAL_SAM"/>
    <property type="match status" value="1"/>
</dbReference>
<dbReference type="InterPro" id="IPR002792">
    <property type="entry name" value="TRAM_dom"/>
</dbReference>
<dbReference type="EC" id="2.8.4.3" evidence="10 11"/>
<evidence type="ECO:0000256" key="1">
    <source>
        <dbReference type="ARBA" id="ARBA00003234"/>
    </source>
</evidence>
<dbReference type="CDD" id="cd01335">
    <property type="entry name" value="Radical_SAM"/>
    <property type="match status" value="1"/>
</dbReference>
<dbReference type="NCBIfam" id="TIGR00089">
    <property type="entry name" value="MiaB/RimO family radical SAM methylthiotransferase"/>
    <property type="match status" value="1"/>
</dbReference>
<evidence type="ECO:0000256" key="6">
    <source>
        <dbReference type="ARBA" id="ARBA00022694"/>
    </source>
</evidence>
<evidence type="ECO:0000259" key="13">
    <source>
        <dbReference type="PROSITE" id="PS51449"/>
    </source>
</evidence>
<evidence type="ECO:0000256" key="10">
    <source>
        <dbReference type="ARBA" id="ARBA00033765"/>
    </source>
</evidence>
<dbReference type="InterPro" id="IPR005839">
    <property type="entry name" value="Methylthiotransferase"/>
</dbReference>
<reference evidence="15 16" key="1">
    <citation type="journal article" date="2019" name="Int. J. Syst. Evol. Microbiol.">
        <title>The Global Catalogue of Microorganisms (GCM) 10K type strain sequencing project: providing services to taxonomists for standard genome sequencing and annotation.</title>
        <authorList>
            <consortium name="The Broad Institute Genomics Platform"/>
            <consortium name="The Broad Institute Genome Sequencing Center for Infectious Disease"/>
            <person name="Wu L."/>
            <person name="Ma J."/>
        </authorList>
    </citation>
    <scope>NUCLEOTIDE SEQUENCE [LARGE SCALE GENOMIC DNA]</scope>
    <source>
        <strain evidence="15 16">JCM 15503</strain>
    </source>
</reference>
<evidence type="ECO:0000256" key="9">
    <source>
        <dbReference type="ARBA" id="ARBA00023014"/>
    </source>
</evidence>
<keyword evidence="5 11" id="KW-0949">S-adenosyl-L-methionine</keyword>
<dbReference type="PANTHER" id="PTHR43020">
    <property type="entry name" value="CDK5 REGULATORY SUBUNIT-ASSOCIATED PROTEIN 1"/>
    <property type="match status" value="1"/>
</dbReference>
<dbReference type="Pfam" id="PF01938">
    <property type="entry name" value="TRAM"/>
    <property type="match status" value="1"/>
</dbReference>
<dbReference type="InterPro" id="IPR006463">
    <property type="entry name" value="MiaB_methiolase"/>
</dbReference>
<evidence type="ECO:0000256" key="3">
    <source>
        <dbReference type="ARBA" id="ARBA00022490"/>
    </source>
</evidence>